<reference evidence="1 2" key="1">
    <citation type="journal article" date="2022" name="New Phytol.">
        <title>Ecological generalism drives hyperdiversity of secondary metabolite gene clusters in xylarialean endophytes.</title>
        <authorList>
            <person name="Franco M.E.E."/>
            <person name="Wisecaver J.H."/>
            <person name="Arnold A.E."/>
            <person name="Ju Y.M."/>
            <person name="Slot J.C."/>
            <person name="Ahrendt S."/>
            <person name="Moore L.P."/>
            <person name="Eastman K.E."/>
            <person name="Scott K."/>
            <person name="Konkel Z."/>
            <person name="Mondo S.J."/>
            <person name="Kuo A."/>
            <person name="Hayes R.D."/>
            <person name="Haridas S."/>
            <person name="Andreopoulos B."/>
            <person name="Riley R."/>
            <person name="LaButti K."/>
            <person name="Pangilinan J."/>
            <person name="Lipzen A."/>
            <person name="Amirebrahimi M."/>
            <person name="Yan J."/>
            <person name="Adam C."/>
            <person name="Keymanesh K."/>
            <person name="Ng V."/>
            <person name="Louie K."/>
            <person name="Northen T."/>
            <person name="Drula E."/>
            <person name="Henrissat B."/>
            <person name="Hsieh H.M."/>
            <person name="Youens-Clark K."/>
            <person name="Lutzoni F."/>
            <person name="Miadlikowska J."/>
            <person name="Eastwood D.C."/>
            <person name="Hamelin R.C."/>
            <person name="Grigoriev I.V."/>
            <person name="U'Ren J.M."/>
        </authorList>
    </citation>
    <scope>NUCLEOTIDE SEQUENCE [LARGE SCALE GENOMIC DNA]</scope>
    <source>
        <strain evidence="1 2">ER1909</strain>
    </source>
</reference>
<sequence>MFRRLSNFRKKDRNEERLSRFSGTIQEEQAEPIAGSAAKGNIQSRRNSETEAGPLGLTVVYTPENAHKADIVFIHGLGGTSRWTWSKDKNPELFWPLKFLPLEPDVCQARILTFGYDANFRKSGNVSTSVFDFAKDLLFDLKYAKDEKKEDLNMGDVPLIFVAHSMGGLIVKEAYMQGQNDPEYEAIIKAISAITFLATPHRGTHLAVTLNRILQSTMITNPKQYISELAKNSLTLQRLNEQFRHIAPRLDIVSFYETQPTSIILKNAGIMVLEKDSSVLGYPGEISKALNADHHGVCKYESPKDPNYIAVRNVLITLLRKIISTSNSTRPAPSNRRESHNLKSLLAITELPAIDYSFFRDQWAPGTCEWILQNEDFLEWLQAPELTSRLLFLNGGAATGKSVLSSFIINSIVEQGAHCQYFFIRFGDQKKRTLSVLLRSIAFQIAHTIPGFLQKLLELTDEAVDYETADPRTIWDRIFKSILFNITEPRPLYWIIDGIDEAHDPRAVIKLLSDVSSSSVPLRILTVGRKTSEIEAAFLKVPNALKLRLISIEGHLEDLRRYVSQELNMSGSSDFKEDIVKRVVEGSQNNFLWVRLAVDKLNSCHRLTDVELALQELPVGMEALYDRMASSVAQNPSPTDRALASSILECIACSFRQLTVAELSQALHEDMTGLLDLERSIVDLCGGFVAVDNSGNVTMIHQTAREYLLSGKKEPFSVDFSNAHERMFLSCMKCLMIIGLRAKVTRNQTPELADYAASWWSSHLIATSVSRGQVGEILKQFLTSHWVLTWIHILAASNKQPILIHASKNLSKYCLKRKRLAESQTDSTSGQHVVEQELLESWSTDFVKLVGKFGANLRQNPESIYKLIPPFCPRNSSIYQIFGKAEAKSISVSGASTENWDDSLARIPLGFGSYASSIIASGAIVAILASPGSVFIHDSSTFEELTISPIKHGERVYRMELNSTGTLLATYGYQTTKIWEISTGNCKVSVDNIKSRPRPLSMLFINNSTTLLVGSEDRRVWSLDLNQQPPSWQLIAELEEQELEGHFLNAANHMTLNKDRTLVAIAYRGHPLSAWELEGPTHIGHCWRKRDEVSRGEVIDAVWHPHHPEVLGIYIEGVLFKWCPYEDEVVEITTGASRLAISRDGNLLATGDAHGTVKVYTTSDLSLLYQLTSQDTVLGIAFSPDNQRFYDIRGYYGNAWEPNALIRFAEQTSKSEGISETESLAQSLSTYSRSYRRIDSITVLTVSPVGHLYSYGTETGAVRLLDLRKEKPIDIHISRGFLSIEQMSWSNDGRYICFSDSSKKVFVFAITENESASELSVKPVAEILMKSAAKGPLTQLLFHPKSSHLIVSACSSIHSVSLASSLVEQTVELDTVDDEWIAHPQDPASFIGFGPKKVRVLDWTLVELYTRDVTLEGSLDSAVVDKVLPTHDKEHVLVQTSPQNQNSKERTLYCFKTRDFPTSKEISEAKQDIKPITITPATLSRDISSNVALPLCFLSHDRLIFLSRSFSICLWQLSSSSILTSSNILSSGIGRDTGTANPSFPPNHKPTTMVKKSYKELFSLPGDWISRDCLSLCTIWRAEKSFLCPRNGEVVVVKCAALV</sequence>
<dbReference type="EMBL" id="MU394426">
    <property type="protein sequence ID" value="KAI6080719.1"/>
    <property type="molecule type" value="Genomic_DNA"/>
</dbReference>
<accession>A0ACC0CJY3</accession>
<comment type="caution">
    <text evidence="1">The sequence shown here is derived from an EMBL/GenBank/DDBJ whole genome shotgun (WGS) entry which is preliminary data.</text>
</comment>
<proteinExistence type="predicted"/>
<dbReference type="Proteomes" id="UP001497680">
    <property type="component" value="Unassembled WGS sequence"/>
</dbReference>
<evidence type="ECO:0000313" key="1">
    <source>
        <dbReference type="EMBL" id="KAI6080719.1"/>
    </source>
</evidence>
<organism evidence="1 2">
    <name type="scientific">Hypoxylon rubiginosum</name>
    <dbReference type="NCBI Taxonomy" id="110542"/>
    <lineage>
        <taxon>Eukaryota</taxon>
        <taxon>Fungi</taxon>
        <taxon>Dikarya</taxon>
        <taxon>Ascomycota</taxon>
        <taxon>Pezizomycotina</taxon>
        <taxon>Sordariomycetes</taxon>
        <taxon>Xylariomycetidae</taxon>
        <taxon>Xylariales</taxon>
        <taxon>Hypoxylaceae</taxon>
        <taxon>Hypoxylon</taxon>
    </lineage>
</organism>
<protein>
    <submittedName>
        <fullName evidence="1">Uncharacterized protein</fullName>
    </submittedName>
</protein>
<evidence type="ECO:0000313" key="2">
    <source>
        <dbReference type="Proteomes" id="UP001497680"/>
    </source>
</evidence>
<keyword evidence="2" id="KW-1185">Reference proteome</keyword>
<gene>
    <name evidence="1" type="ORF">F4821DRAFT_250936</name>
</gene>
<name>A0ACC0CJY3_9PEZI</name>